<dbReference type="EMBL" id="MU275851">
    <property type="protein sequence ID" value="KAI0051514.1"/>
    <property type="molecule type" value="Genomic_DNA"/>
</dbReference>
<protein>
    <submittedName>
        <fullName evidence="1">Alcohol dehydrogenase</fullName>
    </submittedName>
</protein>
<evidence type="ECO:0000313" key="2">
    <source>
        <dbReference type="Proteomes" id="UP000814033"/>
    </source>
</evidence>
<gene>
    <name evidence="1" type="ORF">FA95DRAFT_231266</name>
</gene>
<reference evidence="1" key="1">
    <citation type="submission" date="2021-02" db="EMBL/GenBank/DDBJ databases">
        <authorList>
            <consortium name="DOE Joint Genome Institute"/>
            <person name="Ahrendt S."/>
            <person name="Looney B.P."/>
            <person name="Miyauchi S."/>
            <person name="Morin E."/>
            <person name="Drula E."/>
            <person name="Courty P.E."/>
            <person name="Chicoki N."/>
            <person name="Fauchery L."/>
            <person name="Kohler A."/>
            <person name="Kuo A."/>
            <person name="Labutti K."/>
            <person name="Pangilinan J."/>
            <person name="Lipzen A."/>
            <person name="Riley R."/>
            <person name="Andreopoulos W."/>
            <person name="He G."/>
            <person name="Johnson J."/>
            <person name="Barry K.W."/>
            <person name="Grigoriev I.V."/>
            <person name="Nagy L."/>
            <person name="Hibbett D."/>
            <person name="Henrissat B."/>
            <person name="Matheny P.B."/>
            <person name="Labbe J."/>
            <person name="Martin F."/>
        </authorList>
    </citation>
    <scope>NUCLEOTIDE SEQUENCE</scope>
    <source>
        <strain evidence="1">FP105234-sp</strain>
    </source>
</reference>
<comment type="caution">
    <text evidence="1">The sequence shown here is derived from an EMBL/GenBank/DDBJ whole genome shotgun (WGS) entry which is preliminary data.</text>
</comment>
<dbReference type="Proteomes" id="UP000814033">
    <property type="component" value="Unassembled WGS sequence"/>
</dbReference>
<keyword evidence="2" id="KW-1185">Reference proteome</keyword>
<evidence type="ECO:0000313" key="1">
    <source>
        <dbReference type="EMBL" id="KAI0051514.1"/>
    </source>
</evidence>
<name>A0ACB8S4U5_9AGAM</name>
<reference evidence="1" key="2">
    <citation type="journal article" date="2022" name="New Phytol.">
        <title>Evolutionary transition to the ectomycorrhizal habit in the genomes of a hyperdiverse lineage of mushroom-forming fungi.</title>
        <authorList>
            <person name="Looney B."/>
            <person name="Miyauchi S."/>
            <person name="Morin E."/>
            <person name="Drula E."/>
            <person name="Courty P.E."/>
            <person name="Kohler A."/>
            <person name="Kuo A."/>
            <person name="LaButti K."/>
            <person name="Pangilinan J."/>
            <person name="Lipzen A."/>
            <person name="Riley R."/>
            <person name="Andreopoulos W."/>
            <person name="He G."/>
            <person name="Johnson J."/>
            <person name="Nolan M."/>
            <person name="Tritt A."/>
            <person name="Barry K.W."/>
            <person name="Grigoriev I.V."/>
            <person name="Nagy L.G."/>
            <person name="Hibbett D."/>
            <person name="Henrissat B."/>
            <person name="Matheny P.B."/>
            <person name="Labbe J."/>
            <person name="Martin F.M."/>
        </authorList>
    </citation>
    <scope>NUCLEOTIDE SEQUENCE</scope>
    <source>
        <strain evidence="1">FP105234-sp</strain>
    </source>
</reference>
<accession>A0ACB8S4U5</accession>
<organism evidence="1 2">
    <name type="scientific">Auriscalpium vulgare</name>
    <dbReference type="NCBI Taxonomy" id="40419"/>
    <lineage>
        <taxon>Eukaryota</taxon>
        <taxon>Fungi</taxon>
        <taxon>Dikarya</taxon>
        <taxon>Basidiomycota</taxon>
        <taxon>Agaricomycotina</taxon>
        <taxon>Agaricomycetes</taxon>
        <taxon>Russulales</taxon>
        <taxon>Auriscalpiaceae</taxon>
        <taxon>Auriscalpium</taxon>
    </lineage>
</organism>
<sequence length="344" mass="37711">MAPVINAKTVFNEIPTGYPVPGKTTVYDTSETIDLENEPLHGGFLAKTLIIAIDPFLRNRMNIQQGTDKPGFEFGRPLSAFGLAKILRSEDPSVKAGDVIRGGQIPFQQYFVRNDATGFEILKDNHSLPWSLWVGVLGMPGHTAYVGWKEHARAKKGETIFVSAAAGSVGSLILQFAKRDGLKVIASAGSDDKVAWLRELGADVAFNYKTESTAEVLKREGPLDIYFDNVGGETLDLALENAAPRGSRFLECGMISNYNEENPYRLKNALFIIKKEIAINGFFFGSLLPKWGADFEREMPPLVKEGAIKFQEDAVRGLEHAGQSLADVQRGTVLGKRVVIVADH</sequence>
<proteinExistence type="predicted"/>